<dbReference type="InterPro" id="IPR002110">
    <property type="entry name" value="Ankyrin_rpt"/>
</dbReference>
<feature type="repeat" description="ANK" evidence="3">
    <location>
        <begin position="49"/>
        <end position="81"/>
    </location>
</feature>
<protein>
    <submittedName>
        <fullName evidence="5">Ankyrin-2</fullName>
    </submittedName>
</protein>
<feature type="repeat" description="ANK" evidence="3">
    <location>
        <begin position="115"/>
        <end position="147"/>
    </location>
</feature>
<dbReference type="PROSITE" id="PS50088">
    <property type="entry name" value="ANK_REPEAT"/>
    <property type="match status" value="3"/>
</dbReference>
<feature type="compositionally biased region" description="Basic and acidic residues" evidence="4">
    <location>
        <begin position="220"/>
        <end position="234"/>
    </location>
</feature>
<dbReference type="PROSITE" id="PS50297">
    <property type="entry name" value="ANK_REP_REGION"/>
    <property type="match status" value="3"/>
</dbReference>
<keyword evidence="2 3" id="KW-0040">ANK repeat</keyword>
<evidence type="ECO:0000256" key="1">
    <source>
        <dbReference type="ARBA" id="ARBA00022737"/>
    </source>
</evidence>
<evidence type="ECO:0000313" key="6">
    <source>
        <dbReference type="Proteomes" id="UP000092600"/>
    </source>
</evidence>
<dbReference type="GO" id="GO:0085020">
    <property type="term" value="P:protein K6-linked ubiquitination"/>
    <property type="evidence" value="ECO:0007669"/>
    <property type="project" value="TreeGrafter"/>
</dbReference>
<dbReference type="Pfam" id="PF12796">
    <property type="entry name" value="Ank_2"/>
    <property type="match status" value="2"/>
</dbReference>
<feature type="repeat" description="ANK" evidence="3">
    <location>
        <begin position="82"/>
        <end position="114"/>
    </location>
</feature>
<dbReference type="GO" id="GO:0004842">
    <property type="term" value="F:ubiquitin-protein transferase activity"/>
    <property type="evidence" value="ECO:0007669"/>
    <property type="project" value="TreeGrafter"/>
</dbReference>
<organism evidence="5 6">
    <name type="scientific">Ananas comosus</name>
    <name type="common">Pineapple</name>
    <name type="synonym">Ananas ananas</name>
    <dbReference type="NCBI Taxonomy" id="4615"/>
    <lineage>
        <taxon>Eukaryota</taxon>
        <taxon>Viridiplantae</taxon>
        <taxon>Streptophyta</taxon>
        <taxon>Embryophyta</taxon>
        <taxon>Tracheophyta</taxon>
        <taxon>Spermatophyta</taxon>
        <taxon>Magnoliopsida</taxon>
        <taxon>Liliopsida</taxon>
        <taxon>Poales</taxon>
        <taxon>Bromeliaceae</taxon>
        <taxon>Bromelioideae</taxon>
        <taxon>Ananas</taxon>
    </lineage>
</organism>
<dbReference type="EMBL" id="LSRQ01002932">
    <property type="protein sequence ID" value="OAY72889.1"/>
    <property type="molecule type" value="Genomic_DNA"/>
</dbReference>
<sequence length="243" mass="26047">MGNPSRRGSARGGGAGESEIHAAARSGDLRTVESICNSNPLAINSRDRHSRTPLHLAAWAGQTEVVSYLCKHKADVGAAAMDDTGAIHFASQKGHTEVVRVLLSAGVSIKAGNRKGMTPLHYAAQGSQLELVKYLVRKGADIKSKTKGGQTPLNLAENEEVCAFLKECEQSLKKGSELNPSKKADESVSESSGKDNEAGEKKAAAMEKRKGEEINEESFLEPKKAKVSLEHLINENDEQDAEE</sequence>
<evidence type="ECO:0000313" key="5">
    <source>
        <dbReference type="EMBL" id="OAY72889.1"/>
    </source>
</evidence>
<dbReference type="AlphaFoldDB" id="A0A199V735"/>
<evidence type="ECO:0000256" key="3">
    <source>
        <dbReference type="PROSITE-ProRule" id="PRU00023"/>
    </source>
</evidence>
<dbReference type="PRINTS" id="PR01415">
    <property type="entry name" value="ANKYRIN"/>
</dbReference>
<feature type="compositionally biased region" description="Basic and acidic residues" evidence="4">
    <location>
        <begin position="176"/>
        <end position="213"/>
    </location>
</feature>
<feature type="region of interest" description="Disordered" evidence="4">
    <location>
        <begin position="1"/>
        <end position="20"/>
    </location>
</feature>
<evidence type="ECO:0000256" key="4">
    <source>
        <dbReference type="SAM" id="MobiDB-lite"/>
    </source>
</evidence>
<dbReference type="PANTHER" id="PTHR24171">
    <property type="entry name" value="ANKYRIN REPEAT DOMAIN-CONTAINING PROTEIN 39-RELATED"/>
    <property type="match status" value="1"/>
</dbReference>
<name>A0A199V735_ANACO</name>
<dbReference type="PANTHER" id="PTHR24171:SF8">
    <property type="entry name" value="BRCA1-ASSOCIATED RING DOMAIN PROTEIN 1"/>
    <property type="match status" value="1"/>
</dbReference>
<keyword evidence="1" id="KW-0677">Repeat</keyword>
<feature type="region of interest" description="Disordered" evidence="4">
    <location>
        <begin position="176"/>
        <end position="243"/>
    </location>
</feature>
<dbReference type="SMART" id="SM00248">
    <property type="entry name" value="ANK"/>
    <property type="match status" value="4"/>
</dbReference>
<dbReference type="Proteomes" id="UP000092600">
    <property type="component" value="Unassembled WGS sequence"/>
</dbReference>
<dbReference type="SUPFAM" id="SSF48403">
    <property type="entry name" value="Ankyrin repeat"/>
    <property type="match status" value="1"/>
</dbReference>
<dbReference type="Gene3D" id="1.25.40.20">
    <property type="entry name" value="Ankyrin repeat-containing domain"/>
    <property type="match status" value="1"/>
</dbReference>
<reference evidence="5 6" key="1">
    <citation type="journal article" date="2016" name="DNA Res.">
        <title>The draft genome of MD-2 pineapple using hybrid error correction of long reads.</title>
        <authorList>
            <person name="Redwan R.M."/>
            <person name="Saidin A."/>
            <person name="Kumar S.V."/>
        </authorList>
    </citation>
    <scope>NUCLEOTIDE SEQUENCE [LARGE SCALE GENOMIC DNA]</scope>
    <source>
        <strain evidence="6">cv. MD2</strain>
        <tissue evidence="5">Leaf</tissue>
    </source>
</reference>
<dbReference type="STRING" id="4615.A0A199V735"/>
<gene>
    <name evidence="5" type="ORF">ACMD2_10558</name>
</gene>
<proteinExistence type="predicted"/>
<accession>A0A199V735</accession>
<comment type="caution">
    <text evidence="5">The sequence shown here is derived from an EMBL/GenBank/DDBJ whole genome shotgun (WGS) entry which is preliminary data.</text>
</comment>
<dbReference type="InterPro" id="IPR036770">
    <property type="entry name" value="Ankyrin_rpt-contain_sf"/>
</dbReference>
<evidence type="ECO:0000256" key="2">
    <source>
        <dbReference type="ARBA" id="ARBA00023043"/>
    </source>
</evidence>